<keyword evidence="5 8" id="KW-1133">Transmembrane helix</keyword>
<evidence type="ECO:0000313" key="11">
    <source>
        <dbReference type="EMBL" id="SDB95907.1"/>
    </source>
</evidence>
<keyword evidence="6 8" id="KW-0472">Membrane</keyword>
<dbReference type="GO" id="GO:0055085">
    <property type="term" value="P:transmembrane transport"/>
    <property type="evidence" value="ECO:0007669"/>
    <property type="project" value="InterPro"/>
</dbReference>
<reference evidence="13 17" key="1">
    <citation type="submission" date="2016-10" db="EMBL/GenBank/DDBJ databases">
        <authorList>
            <person name="de Groot N.N."/>
        </authorList>
    </citation>
    <scope>NUCLEOTIDE SEQUENCE [LARGE SCALE GENOMIC DNA]</scope>
    <source>
        <strain evidence="13 17">WG7</strain>
    </source>
</reference>
<keyword evidence="2 8" id="KW-0813">Transport</keyword>
<keyword evidence="3" id="KW-1003">Cell membrane</keyword>
<evidence type="ECO:0000313" key="18">
    <source>
        <dbReference type="Proteomes" id="UP000199519"/>
    </source>
</evidence>
<evidence type="ECO:0000313" key="15">
    <source>
        <dbReference type="EMBL" id="TDS33067.1"/>
    </source>
</evidence>
<evidence type="ECO:0000256" key="8">
    <source>
        <dbReference type="RuleBase" id="RU363032"/>
    </source>
</evidence>
<dbReference type="EMBL" id="FNEH01000001">
    <property type="protein sequence ID" value="SDI08409.1"/>
    <property type="molecule type" value="Genomic_DNA"/>
</dbReference>
<sequence length="293" mass="31637">MSESKNKKNMQKNTNPWFEAWRRLLKSKIGVAGLGIIIFLILVALLAPVLAPHDPFKQNILARYKAPSSEHLLGTDEMGRDILSRIIYGSRISIQVGLVSVGFALIFGVSFGLLAGFYGGKLDMLIMRFMDIMLAFPSILLAIGIVAILGPQLKNAMLAIGIINVPRFARIVRSSVLSIKESEYISAARALGAGDFRIIFKHLLPNAMAPLIVQTTLSIATAILEAAALSFLGLGAQPPSPEWGAMLSDARSSLQRAPWVATFPGLAIIFGVLGFNLLGDGLRDALDPKMKNV</sequence>
<evidence type="ECO:0000256" key="1">
    <source>
        <dbReference type="ARBA" id="ARBA00004651"/>
    </source>
</evidence>
<evidence type="ECO:0000256" key="2">
    <source>
        <dbReference type="ARBA" id="ARBA00022448"/>
    </source>
</evidence>
<dbReference type="PROSITE" id="PS50928">
    <property type="entry name" value="ABC_TM1"/>
    <property type="match status" value="1"/>
</dbReference>
<dbReference type="CDD" id="cd06261">
    <property type="entry name" value="TM_PBP2"/>
    <property type="match status" value="1"/>
</dbReference>
<evidence type="ECO:0000313" key="14">
    <source>
        <dbReference type="EMBL" id="SES69225.1"/>
    </source>
</evidence>
<feature type="transmembrane region" description="Helical" evidence="8">
    <location>
        <begin position="92"/>
        <end position="117"/>
    </location>
</feature>
<feature type="transmembrane region" description="Helical" evidence="8">
    <location>
        <begin position="257"/>
        <end position="278"/>
    </location>
</feature>
<evidence type="ECO:0000313" key="13">
    <source>
        <dbReference type="EMBL" id="SDI08409.1"/>
    </source>
</evidence>
<evidence type="ECO:0000313" key="16">
    <source>
        <dbReference type="Proteomes" id="UP000198612"/>
    </source>
</evidence>
<protein>
    <submittedName>
        <fullName evidence="11">Peptide/nickel transport system permease protein</fullName>
    </submittedName>
</protein>
<dbReference type="InterPro" id="IPR025966">
    <property type="entry name" value="OppC_N"/>
</dbReference>
<dbReference type="EMBL" id="FOHG01000003">
    <property type="protein sequence ID" value="SES69225.1"/>
    <property type="molecule type" value="Genomic_DNA"/>
</dbReference>
<evidence type="ECO:0000313" key="19">
    <source>
        <dbReference type="Proteomes" id="UP000247389"/>
    </source>
</evidence>
<dbReference type="Gene3D" id="1.10.3720.10">
    <property type="entry name" value="MetI-like"/>
    <property type="match status" value="1"/>
</dbReference>
<comment type="similarity">
    <text evidence="7">Belongs to the binding-protein-dependent transport system permease family. OppBC subfamily.</text>
</comment>
<evidence type="ECO:0000259" key="9">
    <source>
        <dbReference type="PROSITE" id="PS50928"/>
    </source>
</evidence>
<accession>A0A1G6HNL1</accession>
<evidence type="ECO:0000256" key="5">
    <source>
        <dbReference type="ARBA" id="ARBA00022989"/>
    </source>
</evidence>
<evidence type="ECO:0000256" key="3">
    <source>
        <dbReference type="ARBA" id="ARBA00022475"/>
    </source>
</evidence>
<keyword evidence="4 8" id="KW-0812">Transmembrane</keyword>
<reference evidence="10 19" key="3">
    <citation type="submission" date="2018-04" db="EMBL/GenBank/DDBJ databases">
        <title>Subsurface microbial communities from deep shales in Ohio and West Virginia, USA.</title>
        <authorList>
            <person name="Wrighton K."/>
        </authorList>
    </citation>
    <scope>NUCLEOTIDE SEQUENCE [LARGE SCALE GENOMIC DNA]</scope>
    <source>
        <strain evidence="10 19">MSL28</strain>
    </source>
</reference>
<dbReference type="Pfam" id="PF00528">
    <property type="entry name" value="BPD_transp_1"/>
    <property type="match status" value="1"/>
</dbReference>
<evidence type="ECO:0000313" key="20">
    <source>
        <dbReference type="Proteomes" id="UP000295758"/>
    </source>
</evidence>
<evidence type="ECO:0000313" key="10">
    <source>
        <dbReference type="EMBL" id="PXV69953.1"/>
    </source>
</evidence>
<dbReference type="Proteomes" id="UP000324896">
    <property type="component" value="Unassembled WGS sequence"/>
</dbReference>
<dbReference type="NCBIfam" id="NF045474">
    <property type="entry name" value="Opp2C"/>
    <property type="match status" value="1"/>
</dbReference>
<dbReference type="Proteomes" id="UP000198945">
    <property type="component" value="Unassembled WGS sequence"/>
</dbReference>
<feature type="transmembrane region" description="Helical" evidence="8">
    <location>
        <begin position="29"/>
        <end position="51"/>
    </location>
</feature>
<dbReference type="EMBL" id="QICM01000002">
    <property type="protein sequence ID" value="PXV69953.1"/>
    <property type="molecule type" value="Genomic_DNA"/>
</dbReference>
<dbReference type="RefSeq" id="WP_073156146.1">
    <property type="nucleotide sequence ID" value="NZ_FMYT01000001.1"/>
</dbReference>
<dbReference type="InterPro" id="IPR050366">
    <property type="entry name" value="BP-dependent_transpt_permease"/>
</dbReference>
<name>A0A1G6HNL1_9FIRM</name>
<evidence type="ECO:0000256" key="4">
    <source>
        <dbReference type="ARBA" id="ARBA00022692"/>
    </source>
</evidence>
<dbReference type="OrthoDB" id="9797852at2"/>
<reference evidence="15 20" key="4">
    <citation type="submission" date="2019-03" db="EMBL/GenBank/DDBJ databases">
        <title>Deep subsurface shale carbon reservoir microbial communities from Ohio and West Virginia, USA.</title>
        <authorList>
            <person name="Wrighton K."/>
        </authorList>
    </citation>
    <scope>NUCLEOTIDE SEQUENCE [LARGE SCALE GENOMIC DNA]</scope>
    <source>
        <strain evidence="15 20">UTICA-S4D12</strain>
    </source>
</reference>
<dbReference type="PANTHER" id="PTHR43386:SF1">
    <property type="entry name" value="D,D-DIPEPTIDE TRANSPORT SYSTEM PERMEASE PROTEIN DDPC-RELATED"/>
    <property type="match status" value="1"/>
</dbReference>
<feature type="domain" description="ABC transmembrane type-1" evidence="9">
    <location>
        <begin position="90"/>
        <end position="279"/>
    </location>
</feature>
<dbReference type="AlphaFoldDB" id="A0A1G6HNL1"/>
<evidence type="ECO:0000313" key="17">
    <source>
        <dbReference type="Proteomes" id="UP000198945"/>
    </source>
</evidence>
<evidence type="ECO:0000313" key="12">
    <source>
        <dbReference type="EMBL" id="SDE90516.1"/>
    </source>
</evidence>
<reference evidence="16 18" key="2">
    <citation type="submission" date="2016-10" db="EMBL/GenBank/DDBJ databases">
        <authorList>
            <person name="Varghese N."/>
            <person name="Submissions S."/>
        </authorList>
    </citation>
    <scope>NUCLEOTIDE SEQUENCE [LARGE SCALE GENOMIC DNA]</scope>
    <source>
        <strain evidence="11 21">WG10</strain>
        <strain evidence="12 18">WG2</strain>
        <strain evidence="14 16">WG5</strain>
    </source>
</reference>
<dbReference type="Proteomes" id="UP000247389">
    <property type="component" value="Unassembled WGS sequence"/>
</dbReference>
<dbReference type="Proteomes" id="UP000295758">
    <property type="component" value="Unassembled WGS sequence"/>
</dbReference>
<dbReference type="Proteomes" id="UP000199519">
    <property type="component" value="Unassembled WGS sequence"/>
</dbReference>
<dbReference type="SUPFAM" id="SSF161098">
    <property type="entry name" value="MetI-like"/>
    <property type="match status" value="1"/>
</dbReference>
<dbReference type="PANTHER" id="PTHR43386">
    <property type="entry name" value="OLIGOPEPTIDE TRANSPORT SYSTEM PERMEASE PROTEIN APPC"/>
    <property type="match status" value="1"/>
</dbReference>
<feature type="transmembrane region" description="Helical" evidence="8">
    <location>
        <begin position="129"/>
        <end position="149"/>
    </location>
</feature>
<evidence type="ECO:0000256" key="7">
    <source>
        <dbReference type="ARBA" id="ARBA00024202"/>
    </source>
</evidence>
<organism evidence="11 21">
    <name type="scientific">Halanaerobium congolense</name>
    <dbReference type="NCBI Taxonomy" id="54121"/>
    <lineage>
        <taxon>Bacteria</taxon>
        <taxon>Bacillati</taxon>
        <taxon>Bacillota</taxon>
        <taxon>Clostridia</taxon>
        <taxon>Halanaerobiales</taxon>
        <taxon>Halanaerobiaceae</taxon>
        <taxon>Halanaerobium</taxon>
    </lineage>
</organism>
<proteinExistence type="inferred from homology"/>
<gene>
    <name evidence="15" type="ORF">BY453_10575</name>
    <name evidence="10" type="ORF">C8C78_10282</name>
    <name evidence="11" type="ORF">SAMN04488597_10158</name>
    <name evidence="12" type="ORF">SAMN04488598_103114</name>
    <name evidence="14" type="ORF">SAMN04515652_103113</name>
    <name evidence="13" type="ORF">SAMN04515654_101216</name>
</gene>
<dbReference type="Pfam" id="PF12911">
    <property type="entry name" value="OppC_N"/>
    <property type="match status" value="1"/>
</dbReference>
<dbReference type="STRING" id="54121.SAMN04515653_104158"/>
<comment type="subcellular location">
    <subcellularLocation>
        <location evidence="1 8">Cell membrane</location>
        <topology evidence="1 8">Multi-pass membrane protein</topology>
    </subcellularLocation>
</comment>
<dbReference type="EMBL" id="FNBJ01000003">
    <property type="protein sequence ID" value="SDE90516.1"/>
    <property type="molecule type" value="Genomic_DNA"/>
</dbReference>
<keyword evidence="18" id="KW-1185">Reference proteome</keyword>
<feature type="transmembrane region" description="Helical" evidence="8">
    <location>
        <begin position="211"/>
        <end position="236"/>
    </location>
</feature>
<dbReference type="EMBL" id="FMYT01000001">
    <property type="protein sequence ID" value="SDB95907.1"/>
    <property type="molecule type" value="Genomic_DNA"/>
</dbReference>
<dbReference type="GO" id="GO:0005886">
    <property type="term" value="C:plasma membrane"/>
    <property type="evidence" value="ECO:0007669"/>
    <property type="project" value="UniProtKB-SubCell"/>
</dbReference>
<dbReference type="InterPro" id="IPR053385">
    <property type="entry name" value="ABC_transport_permease"/>
</dbReference>
<evidence type="ECO:0000256" key="6">
    <source>
        <dbReference type="ARBA" id="ARBA00023136"/>
    </source>
</evidence>
<evidence type="ECO:0000313" key="21">
    <source>
        <dbReference type="Proteomes" id="UP000324896"/>
    </source>
</evidence>
<dbReference type="Proteomes" id="UP000198612">
    <property type="component" value="Unassembled WGS sequence"/>
</dbReference>
<dbReference type="InterPro" id="IPR000515">
    <property type="entry name" value="MetI-like"/>
</dbReference>
<dbReference type="EMBL" id="SOAA01000005">
    <property type="protein sequence ID" value="TDS33067.1"/>
    <property type="molecule type" value="Genomic_DNA"/>
</dbReference>
<dbReference type="InterPro" id="IPR035906">
    <property type="entry name" value="MetI-like_sf"/>
</dbReference>